<feature type="compositionally biased region" description="Low complexity" evidence="10">
    <location>
        <begin position="11"/>
        <end position="30"/>
    </location>
</feature>
<dbReference type="AlphaFoldDB" id="A0A8J8P241"/>
<feature type="compositionally biased region" description="Basic and acidic residues" evidence="10">
    <location>
        <begin position="438"/>
        <end position="453"/>
    </location>
</feature>
<feature type="domain" description="Protein kinase" evidence="11">
    <location>
        <begin position="202"/>
        <end position="821"/>
    </location>
</feature>
<feature type="compositionally biased region" description="Basic residues" evidence="10">
    <location>
        <begin position="1"/>
        <end position="10"/>
    </location>
</feature>
<evidence type="ECO:0000256" key="10">
    <source>
        <dbReference type="SAM" id="MobiDB-lite"/>
    </source>
</evidence>
<dbReference type="Pfam" id="PF00069">
    <property type="entry name" value="Pkinase"/>
    <property type="match status" value="2"/>
</dbReference>
<feature type="region of interest" description="Disordered" evidence="10">
    <location>
        <begin position="620"/>
        <end position="651"/>
    </location>
</feature>
<evidence type="ECO:0000313" key="12">
    <source>
        <dbReference type="EMBL" id="TNV84236.1"/>
    </source>
</evidence>
<feature type="compositionally biased region" description="Polar residues" evidence="10">
    <location>
        <begin position="45"/>
        <end position="59"/>
    </location>
</feature>
<evidence type="ECO:0000256" key="3">
    <source>
        <dbReference type="ARBA" id="ARBA00022679"/>
    </source>
</evidence>
<keyword evidence="6 9" id="KW-0067">ATP-binding</keyword>
<dbReference type="PROSITE" id="PS00107">
    <property type="entry name" value="PROTEIN_KINASE_ATP"/>
    <property type="match status" value="1"/>
</dbReference>
<dbReference type="InterPro" id="IPR051334">
    <property type="entry name" value="SRPK"/>
</dbReference>
<evidence type="ECO:0000313" key="13">
    <source>
        <dbReference type="Proteomes" id="UP000785679"/>
    </source>
</evidence>
<comment type="caution">
    <text evidence="12">The sequence shown here is derived from an EMBL/GenBank/DDBJ whole genome shotgun (WGS) entry which is preliminary data.</text>
</comment>
<reference evidence="12" key="1">
    <citation type="submission" date="2019-06" db="EMBL/GenBank/DDBJ databases">
        <authorList>
            <person name="Zheng W."/>
        </authorList>
    </citation>
    <scope>NUCLEOTIDE SEQUENCE</scope>
    <source>
        <strain evidence="12">QDHG01</strain>
    </source>
</reference>
<feature type="compositionally biased region" description="Basic and acidic residues" evidence="10">
    <location>
        <begin position="61"/>
        <end position="78"/>
    </location>
</feature>
<name>A0A8J8P241_HALGN</name>
<accession>A0A8J8P241</accession>
<evidence type="ECO:0000256" key="5">
    <source>
        <dbReference type="ARBA" id="ARBA00022777"/>
    </source>
</evidence>
<evidence type="ECO:0000256" key="4">
    <source>
        <dbReference type="ARBA" id="ARBA00022741"/>
    </source>
</evidence>
<dbReference type="FunFam" id="1.10.510.10:FF:000339">
    <property type="entry name" value="Serine/threonine-protein kinase SRPK-like protein"/>
    <property type="match status" value="1"/>
</dbReference>
<keyword evidence="3" id="KW-0808">Transferase</keyword>
<organism evidence="12 13">
    <name type="scientific">Halteria grandinella</name>
    <dbReference type="NCBI Taxonomy" id="5974"/>
    <lineage>
        <taxon>Eukaryota</taxon>
        <taxon>Sar</taxon>
        <taxon>Alveolata</taxon>
        <taxon>Ciliophora</taxon>
        <taxon>Intramacronucleata</taxon>
        <taxon>Spirotrichea</taxon>
        <taxon>Stichotrichia</taxon>
        <taxon>Sporadotrichida</taxon>
        <taxon>Halteriidae</taxon>
        <taxon>Halteria</taxon>
    </lineage>
</organism>
<dbReference type="GO" id="GO:0000245">
    <property type="term" value="P:spliceosomal complex assembly"/>
    <property type="evidence" value="ECO:0007669"/>
    <property type="project" value="TreeGrafter"/>
</dbReference>
<proteinExistence type="predicted"/>
<dbReference type="InterPro" id="IPR017441">
    <property type="entry name" value="Protein_kinase_ATP_BS"/>
</dbReference>
<keyword evidence="5" id="KW-0418">Kinase</keyword>
<evidence type="ECO:0000256" key="6">
    <source>
        <dbReference type="ARBA" id="ARBA00022840"/>
    </source>
</evidence>
<feature type="compositionally biased region" description="Basic and acidic residues" evidence="10">
    <location>
        <begin position="105"/>
        <end position="116"/>
    </location>
</feature>
<evidence type="ECO:0000256" key="1">
    <source>
        <dbReference type="ARBA" id="ARBA00012513"/>
    </source>
</evidence>
<evidence type="ECO:0000256" key="9">
    <source>
        <dbReference type="PROSITE-ProRule" id="PRU10141"/>
    </source>
</evidence>
<comment type="catalytic activity">
    <reaction evidence="7">
        <text>L-threonyl-[protein] + ATP = O-phospho-L-threonyl-[protein] + ADP + H(+)</text>
        <dbReference type="Rhea" id="RHEA:46608"/>
        <dbReference type="Rhea" id="RHEA-COMP:11060"/>
        <dbReference type="Rhea" id="RHEA-COMP:11605"/>
        <dbReference type="ChEBI" id="CHEBI:15378"/>
        <dbReference type="ChEBI" id="CHEBI:30013"/>
        <dbReference type="ChEBI" id="CHEBI:30616"/>
        <dbReference type="ChEBI" id="CHEBI:61977"/>
        <dbReference type="ChEBI" id="CHEBI:456216"/>
        <dbReference type="EC" id="2.7.11.1"/>
    </reaction>
</comment>
<dbReference type="InterPro" id="IPR000719">
    <property type="entry name" value="Prot_kinase_dom"/>
</dbReference>
<dbReference type="GO" id="GO:0005524">
    <property type="term" value="F:ATP binding"/>
    <property type="evidence" value="ECO:0007669"/>
    <property type="project" value="UniProtKB-UniRule"/>
</dbReference>
<feature type="binding site" evidence="9">
    <location>
        <position position="231"/>
    </location>
    <ligand>
        <name>ATP</name>
        <dbReference type="ChEBI" id="CHEBI:30616"/>
    </ligand>
</feature>
<keyword evidence="2" id="KW-0723">Serine/threonine-protein kinase</keyword>
<evidence type="ECO:0000259" key="11">
    <source>
        <dbReference type="PROSITE" id="PS50011"/>
    </source>
</evidence>
<dbReference type="Gene3D" id="3.30.200.20">
    <property type="entry name" value="Phosphorylase Kinase, domain 1"/>
    <property type="match status" value="1"/>
</dbReference>
<sequence>MGKNKNKKKTQQQQAATEAQQQPAPVPTQQSKPSTLVPSLADKLTQINTQQPPEQQPQRNVMRELFYKETPSSDEHMLNSHRAAAQIMAAQKRFVEDDLAFESPEKATGEAAQGEKNKKKKKKRNKKKKQQANDGEQTGEQYDHAKALRDKDEILLQTTPLKYKLGASFYEDSDSSEDEGLPDYKIGGYHPMHVGEILIERYVIIQKLGWGHFSTVWLAKDTHYNTYVALKIQRSAPHYLEAAFDEVEILDQASSYWMKEEWLASLKEYYKENPGKLKSVTGNDCYCVQLLNCLLHHGPHGKHFVMVFEILGVNLLEVIKRYNYKGVPLHLVRIMAKQCLMGLDYLHRVCKIIHTDLKPENVNLCLTEKEVQEIADKGQLTTTKMYNQPEEIKALSSAVILDPKSHRGRKEQPDDKGGQAAKRNEKKKRQRQKKKEQKKQQQNEDESQKRGEQESTTTAGTKSRENEQQQTNKGQGKKKNLQFQNKNQPSQQPKPYEHHPHNNDDLNDSMNPRANNNLGPLQIQELNEMLSNYVDVPRAQSLLNMRYIATPPRHRSHDEQEEDFENMSNGDILDDEEYELMLVELYKRSTRYELDMGEYERGRLNMVEYVTYRRKFEQSQRLQEGKAPGALNPLDPKSVQQELDEQKAKKRGPKLDETLRLKICDLGNGCWTYHHFSTAIQTRQYRSPEVIIGGKYGSSADMWSFACMMFEMATGDFLFEPRKGKNYGKDDDHLAQMMELLGRMPRNIALAGRLNKRFFDRSGHLRRIRGLSYWPLKKVLCEKYRFKECEAQSFADFLTLMLDWDPSKRLSAQKMLEHPWLRRERCEEVRMSEEEFQEYLIRQQSVQEAIDPPMLGEEMSKLEETDVEINGGGLENNGYSLLSDFEYHEDSTNSDDEDISPQNPKEFRDIAEGKNLNNSFIGSSYPENWDHLHIDKGPNPQFQQGESENNIFELASKILFA</sequence>
<comment type="catalytic activity">
    <reaction evidence="8">
        <text>L-seryl-[protein] + ATP = O-phospho-L-seryl-[protein] + ADP + H(+)</text>
        <dbReference type="Rhea" id="RHEA:17989"/>
        <dbReference type="Rhea" id="RHEA-COMP:9863"/>
        <dbReference type="Rhea" id="RHEA-COMP:11604"/>
        <dbReference type="ChEBI" id="CHEBI:15378"/>
        <dbReference type="ChEBI" id="CHEBI:29999"/>
        <dbReference type="ChEBI" id="CHEBI:30616"/>
        <dbReference type="ChEBI" id="CHEBI:83421"/>
        <dbReference type="ChEBI" id="CHEBI:456216"/>
        <dbReference type="EC" id="2.7.11.1"/>
    </reaction>
</comment>
<feature type="compositionally biased region" description="Basic and acidic residues" evidence="10">
    <location>
        <begin position="495"/>
        <end position="504"/>
    </location>
</feature>
<feature type="region of interest" description="Disordered" evidence="10">
    <location>
        <begin position="105"/>
        <end position="146"/>
    </location>
</feature>
<dbReference type="PROSITE" id="PS50011">
    <property type="entry name" value="PROTEIN_KINASE_DOM"/>
    <property type="match status" value="1"/>
</dbReference>
<feature type="compositionally biased region" description="Polar residues" evidence="10">
    <location>
        <begin position="508"/>
        <end position="518"/>
    </location>
</feature>
<dbReference type="SUPFAM" id="SSF56112">
    <property type="entry name" value="Protein kinase-like (PK-like)"/>
    <property type="match status" value="1"/>
</dbReference>
<feature type="compositionally biased region" description="Low complexity" evidence="10">
    <location>
        <begin position="481"/>
        <end position="494"/>
    </location>
</feature>
<evidence type="ECO:0000256" key="2">
    <source>
        <dbReference type="ARBA" id="ARBA00022527"/>
    </source>
</evidence>
<feature type="region of interest" description="Disordered" evidence="10">
    <location>
        <begin position="398"/>
        <end position="518"/>
    </location>
</feature>
<keyword evidence="4 9" id="KW-0547">Nucleotide-binding</keyword>
<feature type="compositionally biased region" description="Basic residues" evidence="10">
    <location>
        <begin position="117"/>
        <end position="130"/>
    </location>
</feature>
<evidence type="ECO:0000256" key="7">
    <source>
        <dbReference type="ARBA" id="ARBA00047899"/>
    </source>
</evidence>
<protein>
    <recommendedName>
        <fullName evidence="1">non-specific serine/threonine protein kinase</fullName>
        <ecNumber evidence="1">2.7.11.1</ecNumber>
    </recommendedName>
</protein>
<dbReference type="GO" id="GO:0050684">
    <property type="term" value="P:regulation of mRNA processing"/>
    <property type="evidence" value="ECO:0007669"/>
    <property type="project" value="TreeGrafter"/>
</dbReference>
<dbReference type="Proteomes" id="UP000785679">
    <property type="component" value="Unassembled WGS sequence"/>
</dbReference>
<evidence type="ECO:0000256" key="8">
    <source>
        <dbReference type="ARBA" id="ARBA00048679"/>
    </source>
</evidence>
<feature type="compositionally biased region" description="Basic residues" evidence="10">
    <location>
        <begin position="424"/>
        <end position="437"/>
    </location>
</feature>
<dbReference type="PANTHER" id="PTHR47634">
    <property type="entry name" value="PROTEIN KINASE DOMAIN-CONTAINING PROTEIN-RELATED"/>
    <property type="match status" value="1"/>
</dbReference>
<dbReference type="PANTHER" id="PTHR47634:SF9">
    <property type="entry name" value="PROTEIN KINASE DOMAIN-CONTAINING PROTEIN-RELATED"/>
    <property type="match status" value="1"/>
</dbReference>
<dbReference type="InterPro" id="IPR011009">
    <property type="entry name" value="Kinase-like_dom_sf"/>
</dbReference>
<dbReference type="GO" id="GO:0004674">
    <property type="term" value="F:protein serine/threonine kinase activity"/>
    <property type="evidence" value="ECO:0007669"/>
    <property type="project" value="UniProtKB-KW"/>
</dbReference>
<keyword evidence="13" id="KW-1185">Reference proteome</keyword>
<dbReference type="SMART" id="SM00220">
    <property type="entry name" value="S_TKc"/>
    <property type="match status" value="1"/>
</dbReference>
<gene>
    <name evidence="12" type="ORF">FGO68_gene11434</name>
</gene>
<dbReference type="EC" id="2.7.11.1" evidence="1"/>
<dbReference type="EMBL" id="RRYP01002999">
    <property type="protein sequence ID" value="TNV84236.1"/>
    <property type="molecule type" value="Genomic_DNA"/>
</dbReference>
<feature type="region of interest" description="Disordered" evidence="10">
    <location>
        <begin position="1"/>
        <end position="82"/>
    </location>
</feature>
<dbReference type="Gene3D" id="1.10.510.10">
    <property type="entry name" value="Transferase(Phosphotransferase) domain 1"/>
    <property type="match status" value="2"/>
</dbReference>
<dbReference type="OrthoDB" id="2649at2759"/>